<feature type="domain" description="WW" evidence="3">
    <location>
        <begin position="150"/>
        <end position="179"/>
    </location>
</feature>
<feature type="coiled-coil region" evidence="1">
    <location>
        <begin position="776"/>
        <end position="804"/>
    </location>
</feature>
<name>A0A6F9DDM4_9ASCI</name>
<feature type="compositionally biased region" description="Basic and acidic residues" evidence="2">
    <location>
        <begin position="761"/>
        <end position="770"/>
    </location>
</feature>
<feature type="compositionally biased region" description="Pro residues" evidence="2">
    <location>
        <begin position="651"/>
        <end position="675"/>
    </location>
</feature>
<protein>
    <submittedName>
        <fullName evidence="4">Formin-binding protein 4-like</fullName>
    </submittedName>
</protein>
<feature type="compositionally biased region" description="Basic and acidic residues" evidence="2">
    <location>
        <begin position="192"/>
        <end position="226"/>
    </location>
</feature>
<feature type="region of interest" description="Disordered" evidence="2">
    <location>
        <begin position="510"/>
        <end position="583"/>
    </location>
</feature>
<feature type="compositionally biased region" description="Polar residues" evidence="2">
    <location>
        <begin position="817"/>
        <end position="829"/>
    </location>
</feature>
<feature type="compositionally biased region" description="Basic residues" evidence="2">
    <location>
        <begin position="839"/>
        <end position="849"/>
    </location>
</feature>
<keyword evidence="1" id="KW-0175">Coiled coil</keyword>
<gene>
    <name evidence="4" type="primary">Fnbp4</name>
</gene>
<feature type="compositionally biased region" description="Basic and acidic residues" evidence="2">
    <location>
        <begin position="510"/>
        <end position="538"/>
    </location>
</feature>
<feature type="compositionally biased region" description="Basic and acidic residues" evidence="2">
    <location>
        <begin position="257"/>
        <end position="268"/>
    </location>
</feature>
<feature type="compositionally biased region" description="Polar residues" evidence="2">
    <location>
        <begin position="539"/>
        <end position="566"/>
    </location>
</feature>
<dbReference type="PANTHER" id="PTHR46697">
    <property type="entry name" value="FORMIN-BINDING PROTEIN 4"/>
    <property type="match status" value="1"/>
</dbReference>
<feature type="region of interest" description="Disordered" evidence="2">
    <location>
        <begin position="111"/>
        <end position="134"/>
    </location>
</feature>
<feature type="region of interest" description="Disordered" evidence="2">
    <location>
        <begin position="187"/>
        <end position="280"/>
    </location>
</feature>
<feature type="compositionally biased region" description="Basic and acidic residues" evidence="2">
    <location>
        <begin position="346"/>
        <end position="362"/>
    </location>
</feature>
<dbReference type="SUPFAM" id="SSF51045">
    <property type="entry name" value="WW domain"/>
    <property type="match status" value="2"/>
</dbReference>
<feature type="domain" description="WW" evidence="3">
    <location>
        <begin position="473"/>
        <end position="507"/>
    </location>
</feature>
<sequence length="849" mass="96306">MPMANSNLFYVCRLQSALYQVFETEQHSKMSRRKPTLQLANKVARLTEEQSFSRPKVKTGAGLGLLGNYDDSDDEVENDDSDDEQNLPVSTLDSKVADFLKEINDLDTDTAPVAKKQSKEIPKQEKEIKQETEVPLEGNDTQDFKIVWGPWKQCVDENTNHPYYWNTDTNEVSWTLPEDVMKQYDNQMSIKPHKEDAKKKVETKPKTKPVKESKSEKPVTKTEDLLLSRNTLKAALEEKRQELERRQKKVPSKLSSSRKEKSSKDKKQSKTGANDIDIDAELDSALDSFELPAKRLKLKKDELVTSKQADASLKQHNEPELSSKHEQQRLDKDSERESDDMDISDDLSKYDMTDLLPTKRNDTPVVSRTASPVAINQTEPPVDTTTKATLSLETTTKTSSDDYQKNEIESLSINLIGKLSFLDISKNSLTDFHRLLMEIEVRGVDWKAGQLSADYYFKKLKEAEEQLQKYEMNAVPRGWSCQWDSNYKRYFYKNKLSGEMQWTFPKDAMKENKEDSADDNKAENSSEKSSADKLEKSDTTAGDNTSGDKTAENLNQRETSTPPVNKNDTDSKPAIGISAEGSQNMMNNYPGFNSYQQYWGMANQYGMGYRQTYGMSPYDESYRNSPRSHEVPPPPGEDSAPPPPADEDVKPPLPPVPPADAKEPIPPPPPPPPPSDVNVDDGIEMEISDVEDSEDSNSAIINVQATGELQRGPVEYNSLSSGPLLMARPTTSLNKPLDVLTSNVQPTTFEKFKKTKKAKKDKSAVKKPPREMVGMVAKWQKAKKEIEEEEKRLIMESEEELNKEMNPKYRIHKWKEQQLQSGKAATNANFEPVSDDWRKRVKQRKNKVT</sequence>
<dbReference type="EMBL" id="LR785234">
    <property type="protein sequence ID" value="CAB3246634.1"/>
    <property type="molecule type" value="mRNA"/>
</dbReference>
<feature type="compositionally biased region" description="Basic and acidic residues" evidence="2">
    <location>
        <begin position="117"/>
        <end position="132"/>
    </location>
</feature>
<feature type="region of interest" description="Disordered" evidence="2">
    <location>
        <begin position="307"/>
        <end position="369"/>
    </location>
</feature>
<dbReference type="Pfam" id="PF00397">
    <property type="entry name" value="WW"/>
    <property type="match status" value="2"/>
</dbReference>
<dbReference type="CDD" id="cd00201">
    <property type="entry name" value="WW"/>
    <property type="match status" value="2"/>
</dbReference>
<dbReference type="InterPro" id="IPR036020">
    <property type="entry name" value="WW_dom_sf"/>
</dbReference>
<dbReference type="InterPro" id="IPR001202">
    <property type="entry name" value="WW_dom"/>
</dbReference>
<evidence type="ECO:0000256" key="1">
    <source>
        <dbReference type="SAM" id="Coils"/>
    </source>
</evidence>
<proteinExistence type="evidence at transcript level"/>
<evidence type="ECO:0000259" key="3">
    <source>
        <dbReference type="PROSITE" id="PS50020"/>
    </source>
</evidence>
<feature type="compositionally biased region" description="Acidic residues" evidence="2">
    <location>
        <begin position="70"/>
        <end position="85"/>
    </location>
</feature>
<feature type="compositionally biased region" description="Basic and acidic residues" evidence="2">
    <location>
        <begin position="235"/>
        <end position="245"/>
    </location>
</feature>
<dbReference type="PANTHER" id="PTHR46697:SF1">
    <property type="entry name" value="FORMIN-BINDING PROTEIN 4"/>
    <property type="match status" value="1"/>
</dbReference>
<feature type="compositionally biased region" description="Basic and acidic residues" evidence="2">
    <location>
        <begin position="313"/>
        <end position="335"/>
    </location>
</feature>
<feature type="region of interest" description="Disordered" evidence="2">
    <location>
        <begin position="812"/>
        <end position="849"/>
    </location>
</feature>
<organism evidence="4">
    <name type="scientific">Phallusia mammillata</name>
    <dbReference type="NCBI Taxonomy" id="59560"/>
    <lineage>
        <taxon>Eukaryota</taxon>
        <taxon>Metazoa</taxon>
        <taxon>Chordata</taxon>
        <taxon>Tunicata</taxon>
        <taxon>Ascidiacea</taxon>
        <taxon>Phlebobranchia</taxon>
        <taxon>Ascidiidae</taxon>
        <taxon>Phallusia</taxon>
    </lineage>
</organism>
<feature type="region of interest" description="Disordered" evidence="2">
    <location>
        <begin position="751"/>
        <end position="772"/>
    </location>
</feature>
<dbReference type="SMART" id="SM00456">
    <property type="entry name" value="WW"/>
    <property type="match status" value="2"/>
</dbReference>
<dbReference type="InterPro" id="IPR053076">
    <property type="entry name" value="WW_domain_protein"/>
</dbReference>
<feature type="compositionally biased region" description="Acidic residues" evidence="2">
    <location>
        <begin position="678"/>
        <end position="695"/>
    </location>
</feature>
<dbReference type="Gene3D" id="2.20.70.10">
    <property type="match status" value="2"/>
</dbReference>
<feature type="region of interest" description="Disordered" evidence="2">
    <location>
        <begin position="63"/>
        <end position="90"/>
    </location>
</feature>
<feature type="compositionally biased region" description="Pro residues" evidence="2">
    <location>
        <begin position="631"/>
        <end position="644"/>
    </location>
</feature>
<evidence type="ECO:0000313" key="4">
    <source>
        <dbReference type="EMBL" id="CAB3246634.1"/>
    </source>
</evidence>
<feature type="compositionally biased region" description="Acidic residues" evidence="2">
    <location>
        <begin position="336"/>
        <end position="345"/>
    </location>
</feature>
<evidence type="ECO:0000256" key="2">
    <source>
        <dbReference type="SAM" id="MobiDB-lite"/>
    </source>
</evidence>
<dbReference type="AlphaFoldDB" id="A0A6F9DDM4"/>
<feature type="region of interest" description="Disordered" evidence="2">
    <location>
        <begin position="615"/>
        <end position="697"/>
    </location>
</feature>
<reference evidence="4" key="1">
    <citation type="submission" date="2020-04" db="EMBL/GenBank/DDBJ databases">
        <authorList>
            <person name="Neveu A P."/>
        </authorList>
    </citation>
    <scope>NUCLEOTIDE SEQUENCE</scope>
    <source>
        <tissue evidence="4">Whole embryo</tissue>
    </source>
</reference>
<dbReference type="PROSITE" id="PS50020">
    <property type="entry name" value="WW_DOMAIN_2"/>
    <property type="match status" value="2"/>
</dbReference>
<accession>A0A6F9DDM4</accession>